<evidence type="ECO:0000313" key="1">
    <source>
        <dbReference type="EMBL" id="KAK2947670.1"/>
    </source>
</evidence>
<accession>A0ABQ9X908</accession>
<keyword evidence="2" id="KW-1185">Reference proteome</keyword>
<proteinExistence type="predicted"/>
<dbReference type="EMBL" id="JARBJD010000194">
    <property type="protein sequence ID" value="KAK2947670.1"/>
    <property type="molecule type" value="Genomic_DNA"/>
</dbReference>
<evidence type="ECO:0000313" key="2">
    <source>
        <dbReference type="Proteomes" id="UP001281761"/>
    </source>
</evidence>
<protein>
    <submittedName>
        <fullName evidence="1">Uncharacterized protein</fullName>
    </submittedName>
</protein>
<dbReference type="Proteomes" id="UP001281761">
    <property type="component" value="Unassembled WGS sequence"/>
</dbReference>
<reference evidence="1 2" key="1">
    <citation type="journal article" date="2022" name="bioRxiv">
        <title>Genomics of Preaxostyla Flagellates Illuminates Evolutionary Transitions and the Path Towards Mitochondrial Loss.</title>
        <authorList>
            <person name="Novak L.V.F."/>
            <person name="Treitli S.C."/>
            <person name="Pyrih J."/>
            <person name="Halakuc P."/>
            <person name="Pipaliya S.V."/>
            <person name="Vacek V."/>
            <person name="Brzon O."/>
            <person name="Soukal P."/>
            <person name="Eme L."/>
            <person name="Dacks J.B."/>
            <person name="Karnkowska A."/>
            <person name="Elias M."/>
            <person name="Hampl V."/>
        </authorList>
    </citation>
    <scope>NUCLEOTIDE SEQUENCE [LARGE SCALE GENOMIC DNA]</scope>
    <source>
        <strain evidence="1">NAU3</strain>
        <tissue evidence="1">Gut</tissue>
    </source>
</reference>
<name>A0ABQ9X908_9EUKA</name>
<sequence length="246" mass="26428">MDWQCFVETSSLAYVISETCMVILAPIPLTPTAALLDKHRGWNTANKSDVVPLVLFFAEVGSSRFASSSGSDGELCGFYVYPCSSLSTLQIRLAANGSKTEGKLNPITIELQTALDHSTPFSCGGHKAAITGNTITFSKTGQFTTFSIDSVITLSSLTILFASSQTQPAISISTGSIVVSDCTIGKGHALRMKHSEHIRRYLSHPCSSLSTVQTPLEQSWPFSCGGHKATIAGNTIIHELYEIEEM</sequence>
<organism evidence="1 2">
    <name type="scientific">Blattamonas nauphoetae</name>
    <dbReference type="NCBI Taxonomy" id="2049346"/>
    <lineage>
        <taxon>Eukaryota</taxon>
        <taxon>Metamonada</taxon>
        <taxon>Preaxostyla</taxon>
        <taxon>Oxymonadida</taxon>
        <taxon>Blattamonas</taxon>
    </lineage>
</organism>
<comment type="caution">
    <text evidence="1">The sequence shown here is derived from an EMBL/GenBank/DDBJ whole genome shotgun (WGS) entry which is preliminary data.</text>
</comment>
<gene>
    <name evidence="1" type="ORF">BLNAU_17422</name>
</gene>